<dbReference type="Pfam" id="PF00253">
    <property type="entry name" value="Ribosomal_S14"/>
    <property type="match status" value="1"/>
</dbReference>
<evidence type="ECO:0000256" key="3">
    <source>
        <dbReference type="ARBA" id="ARBA00023274"/>
    </source>
</evidence>
<dbReference type="GO" id="GO:0006412">
    <property type="term" value="P:translation"/>
    <property type="evidence" value="ECO:0007669"/>
    <property type="project" value="InterPro"/>
</dbReference>
<keyword evidence="4" id="KW-0496">Mitochondrion</keyword>
<dbReference type="SUPFAM" id="SSF57716">
    <property type="entry name" value="Glucocorticoid receptor-like (DNA-binding domain)"/>
    <property type="match status" value="1"/>
</dbReference>
<comment type="similarity">
    <text evidence="1">Belongs to the universal ribosomal protein uS14 family.</text>
</comment>
<evidence type="ECO:0000256" key="2">
    <source>
        <dbReference type="ARBA" id="ARBA00022980"/>
    </source>
</evidence>
<gene>
    <name evidence="4" type="primary">rps14</name>
</gene>
<reference evidence="4" key="1">
    <citation type="journal article" date="2016" name="Genome Biol. Evol.">
        <title>A Comparative Analysis of Mitochondrial Genomes in Eustigmatophyte Algae.</title>
        <authorList>
            <person name="Sevcikova T."/>
            <person name="Klimes V."/>
            <person name="Zbrankova V."/>
            <person name="Strnad H."/>
            <person name="Hroudova M."/>
            <person name="Vlcek C."/>
            <person name="Elias M."/>
        </authorList>
    </citation>
    <scope>NUCLEOTIDE SEQUENCE</scope>
    <source>
        <strain evidence="4">CAUP Q 202</strain>
    </source>
</reference>
<evidence type="ECO:0000256" key="1">
    <source>
        <dbReference type="ARBA" id="ARBA00009083"/>
    </source>
</evidence>
<dbReference type="GO" id="GO:0005763">
    <property type="term" value="C:mitochondrial small ribosomal subunit"/>
    <property type="evidence" value="ECO:0007669"/>
    <property type="project" value="TreeGrafter"/>
</dbReference>
<geneLocation type="mitochondrion" evidence="4"/>
<sequence>MLLKTVLDKKNRFVFFKYEKIRLVLKVIIKNTNIDYNIRQKAFLALLKFPKRSSAVRLRNRCVITGRGRFILSSFSMSRLMLRKLAFEGLIPNIQKSSW</sequence>
<keyword evidence="2 4" id="KW-0689">Ribosomal protein</keyword>
<name>A0A140F2S2_9STRA</name>
<dbReference type="PANTHER" id="PTHR19836">
    <property type="entry name" value="30S RIBOSOMAL PROTEIN S14"/>
    <property type="match status" value="1"/>
</dbReference>
<dbReference type="PROSITE" id="PS00527">
    <property type="entry name" value="RIBOSOMAL_S14"/>
    <property type="match status" value="1"/>
</dbReference>
<evidence type="ECO:0000313" key="4">
    <source>
        <dbReference type="EMBL" id="AML60706.1"/>
    </source>
</evidence>
<accession>A0A140F2S2</accession>
<dbReference type="NCBIfam" id="NF006477">
    <property type="entry name" value="PRK08881.1"/>
    <property type="match status" value="1"/>
</dbReference>
<dbReference type="InterPro" id="IPR001209">
    <property type="entry name" value="Ribosomal_uS14"/>
</dbReference>
<dbReference type="Gene3D" id="1.10.287.1480">
    <property type="match status" value="1"/>
</dbReference>
<dbReference type="GO" id="GO:0003735">
    <property type="term" value="F:structural constituent of ribosome"/>
    <property type="evidence" value="ECO:0007669"/>
    <property type="project" value="InterPro"/>
</dbReference>
<dbReference type="InterPro" id="IPR018271">
    <property type="entry name" value="Ribosomal_uS14_CS"/>
</dbReference>
<protein>
    <submittedName>
        <fullName evidence="4">Ribosomal protein S14</fullName>
    </submittedName>
</protein>
<dbReference type="PANTHER" id="PTHR19836:SF19">
    <property type="entry name" value="SMALL RIBOSOMAL SUBUNIT PROTEIN US14M"/>
    <property type="match status" value="1"/>
</dbReference>
<keyword evidence="3" id="KW-0687">Ribonucleoprotein</keyword>
<proteinExistence type="inferred from homology"/>
<dbReference type="AlphaFoldDB" id="A0A140F2S2"/>
<organism evidence="4">
    <name type="scientific">Vischeria sp. CAUP Q 202</name>
    <dbReference type="NCBI Taxonomy" id="1805947"/>
    <lineage>
        <taxon>Eukaryota</taxon>
        <taxon>Sar</taxon>
        <taxon>Stramenopiles</taxon>
        <taxon>Ochrophyta</taxon>
        <taxon>Eustigmatophyceae</taxon>
        <taxon>Eustigmatales</taxon>
        <taxon>Chlorobotryaceae</taxon>
        <taxon>Vischeria</taxon>
    </lineage>
</organism>
<dbReference type="EMBL" id="KU501221">
    <property type="protein sequence ID" value="AML60706.1"/>
    <property type="molecule type" value="Genomic_DNA"/>
</dbReference>